<dbReference type="PANTHER" id="PTHR14136:SF17">
    <property type="entry name" value="BTB_POZ DOMAIN-CONTAINING PROTEIN KCTD9"/>
    <property type="match status" value="1"/>
</dbReference>
<dbReference type="Proteomes" id="UP001611075">
    <property type="component" value="Unassembled WGS sequence"/>
</dbReference>
<sequence>MPTLGHRLRAVRAAWVAPEPPPSRPSGGGRRPPAPAARVPATPPPRRLRTGRPASVELTLAAPVDLRPDPWQRLIAVGSILSVLVVAVGLWMTNEANRDQQRLSAQGQITERYATSVEQLGSEKLDVRLGAVYALERIARDSAQDEGPIIEVLCAFLRTHAPVQPALQGRAEESPPDVRAAVTVLGRRPRPTWPEHRVLDLTNVYVSIPGAALPRSWFAGTELALWDLTYTDLTGSTFTGALLHRAHLDSATLVDADLRDAVLTEVTATRANLAGANLSGADLTGAKLSNTDLSGADLRDAKLRGADLTGANLRGADLTGATVRGADLTGADLSGAKLSDPYVLEHLTRPSP</sequence>
<dbReference type="PANTHER" id="PTHR14136">
    <property type="entry name" value="BTB_POZ DOMAIN-CONTAINING PROTEIN KCTD9"/>
    <property type="match status" value="1"/>
</dbReference>
<organism evidence="2 3">
    <name type="scientific">Micromonospora rubida</name>
    <dbReference type="NCBI Taxonomy" id="2697657"/>
    <lineage>
        <taxon>Bacteria</taxon>
        <taxon>Bacillati</taxon>
        <taxon>Actinomycetota</taxon>
        <taxon>Actinomycetes</taxon>
        <taxon>Micromonosporales</taxon>
        <taxon>Micromonosporaceae</taxon>
        <taxon>Micromonospora</taxon>
    </lineage>
</organism>
<protein>
    <submittedName>
        <fullName evidence="2">Pentapeptide repeat-containing protein</fullName>
    </submittedName>
</protein>
<gene>
    <name evidence="2" type="ORF">ACH4OY_24770</name>
</gene>
<evidence type="ECO:0000256" key="1">
    <source>
        <dbReference type="SAM" id="MobiDB-lite"/>
    </source>
</evidence>
<dbReference type="Gene3D" id="2.160.20.80">
    <property type="entry name" value="E3 ubiquitin-protein ligase SopA"/>
    <property type="match status" value="1"/>
</dbReference>
<dbReference type="RefSeq" id="WP_396683474.1">
    <property type="nucleotide sequence ID" value="NZ_JBIRPU010000022.1"/>
</dbReference>
<dbReference type="InterPro" id="IPR051082">
    <property type="entry name" value="Pentapeptide-BTB/POZ_domain"/>
</dbReference>
<dbReference type="EMBL" id="JBIRPU010000022">
    <property type="protein sequence ID" value="MFI0795870.1"/>
    <property type="molecule type" value="Genomic_DNA"/>
</dbReference>
<feature type="region of interest" description="Disordered" evidence="1">
    <location>
        <begin position="10"/>
        <end position="53"/>
    </location>
</feature>
<evidence type="ECO:0000313" key="3">
    <source>
        <dbReference type="Proteomes" id="UP001611075"/>
    </source>
</evidence>
<keyword evidence="3" id="KW-1185">Reference proteome</keyword>
<dbReference type="SUPFAM" id="SSF141571">
    <property type="entry name" value="Pentapeptide repeat-like"/>
    <property type="match status" value="1"/>
</dbReference>
<reference evidence="2 3" key="1">
    <citation type="submission" date="2024-10" db="EMBL/GenBank/DDBJ databases">
        <title>The Natural Products Discovery Center: Release of the First 8490 Sequenced Strains for Exploring Actinobacteria Biosynthetic Diversity.</title>
        <authorList>
            <person name="Kalkreuter E."/>
            <person name="Kautsar S.A."/>
            <person name="Yang D."/>
            <person name="Bader C.D."/>
            <person name="Teijaro C.N."/>
            <person name="Fluegel L."/>
            <person name="Davis C.M."/>
            <person name="Simpson J.R."/>
            <person name="Lauterbach L."/>
            <person name="Steele A.D."/>
            <person name="Gui C."/>
            <person name="Meng S."/>
            <person name="Li G."/>
            <person name="Viehrig K."/>
            <person name="Ye F."/>
            <person name="Su P."/>
            <person name="Kiefer A.F."/>
            <person name="Nichols A."/>
            <person name="Cepeda A.J."/>
            <person name="Yan W."/>
            <person name="Fan B."/>
            <person name="Jiang Y."/>
            <person name="Adhikari A."/>
            <person name="Zheng C.-J."/>
            <person name="Schuster L."/>
            <person name="Cowan T.M."/>
            <person name="Smanski M.J."/>
            <person name="Chevrette M.G."/>
            <person name="De Carvalho L.P.S."/>
            <person name="Shen B."/>
        </authorList>
    </citation>
    <scope>NUCLEOTIDE SEQUENCE [LARGE SCALE GENOMIC DNA]</scope>
    <source>
        <strain evidence="2 3">NPDC021253</strain>
    </source>
</reference>
<comment type="caution">
    <text evidence="2">The sequence shown here is derived from an EMBL/GenBank/DDBJ whole genome shotgun (WGS) entry which is preliminary data.</text>
</comment>
<dbReference type="Pfam" id="PF00805">
    <property type="entry name" value="Pentapeptide"/>
    <property type="match status" value="2"/>
</dbReference>
<accession>A0ABW7SQ90</accession>
<dbReference type="InterPro" id="IPR001646">
    <property type="entry name" value="5peptide_repeat"/>
</dbReference>
<name>A0ABW7SQ90_9ACTN</name>
<proteinExistence type="predicted"/>
<evidence type="ECO:0000313" key="2">
    <source>
        <dbReference type="EMBL" id="MFI0795870.1"/>
    </source>
</evidence>